<dbReference type="STRING" id="133385.A0A2T9YMK9"/>
<evidence type="ECO:0000313" key="5">
    <source>
        <dbReference type="EMBL" id="PVU93562.1"/>
    </source>
</evidence>
<dbReference type="InterPro" id="IPR036915">
    <property type="entry name" value="Cyclin-like_sf"/>
</dbReference>
<dbReference type="GO" id="GO:0016538">
    <property type="term" value="F:cyclin-dependent protein serine/threonine kinase regulator activity"/>
    <property type="evidence" value="ECO:0007669"/>
    <property type="project" value="InterPro"/>
</dbReference>
<keyword evidence="6" id="KW-1185">Reference proteome</keyword>
<comment type="caution">
    <text evidence="5">The sequence shown here is derived from an EMBL/GenBank/DDBJ whole genome shotgun (WGS) entry which is preliminary data.</text>
</comment>
<dbReference type="InterPro" id="IPR006671">
    <property type="entry name" value="Cyclin_N"/>
</dbReference>
<sequence>MQDKYIFEQSSHYRNWRFSKQQLDNLREAINRKGVENAKASKKLELQLKQEDGLDDNSETLTNAVEHISAKEEQLMVAFYETKIKDYVKVYRFNKNIGATAIIYLKRFYLHNTVLDYHPKQIMLTCLFLATKVENYYILIESFTKPLKQISPEDVLKFELLVSQSLGFDFCVKNPYNAIYGYFLDIQEYYDDNSKIAKLYSGVVSLVETSLYTDCGLMFMPSQIALAVWKIAAKDGALDFDMQVTFPNSEQLKDLYSILDQIELIISKHTSPEIGMIREIDKKLIYCRNQAKNPNNIVYKHLMKQAEENKQKELKKTQSIDEDVFS</sequence>
<evidence type="ECO:0000256" key="2">
    <source>
        <dbReference type="RuleBase" id="RU000383"/>
    </source>
</evidence>
<reference evidence="5 6" key="1">
    <citation type="journal article" date="2018" name="MBio">
        <title>Comparative Genomics Reveals the Core Gene Toolbox for the Fungus-Insect Symbiosis.</title>
        <authorList>
            <person name="Wang Y."/>
            <person name="Stata M."/>
            <person name="Wang W."/>
            <person name="Stajich J.E."/>
            <person name="White M.M."/>
            <person name="Moncalvo J.M."/>
        </authorList>
    </citation>
    <scope>NUCLEOTIDE SEQUENCE [LARGE SCALE GENOMIC DNA]</scope>
    <source>
        <strain evidence="5 6">SWE-8-4</strain>
    </source>
</reference>
<evidence type="ECO:0000313" key="4">
    <source>
        <dbReference type="EMBL" id="PVU85997.1"/>
    </source>
</evidence>
<dbReference type="OrthoDB" id="340962at2759"/>
<organism evidence="5 6">
    <name type="scientific">Smittium simulii</name>
    <dbReference type="NCBI Taxonomy" id="133385"/>
    <lineage>
        <taxon>Eukaryota</taxon>
        <taxon>Fungi</taxon>
        <taxon>Fungi incertae sedis</taxon>
        <taxon>Zoopagomycota</taxon>
        <taxon>Kickxellomycotina</taxon>
        <taxon>Harpellomycetes</taxon>
        <taxon>Harpellales</taxon>
        <taxon>Legeriomycetaceae</taxon>
        <taxon>Smittium</taxon>
    </lineage>
</organism>
<dbReference type="EMBL" id="MBFR01000124">
    <property type="protein sequence ID" value="PVU93562.1"/>
    <property type="molecule type" value="Genomic_DNA"/>
</dbReference>
<dbReference type="Pfam" id="PF16899">
    <property type="entry name" value="Cyclin_C_2"/>
    <property type="match status" value="1"/>
</dbReference>
<dbReference type="CDD" id="cd20524">
    <property type="entry name" value="CYCLIN_CCNH_rpt1"/>
    <property type="match status" value="1"/>
</dbReference>
<dbReference type="Gene3D" id="1.10.472.10">
    <property type="entry name" value="Cyclin-like"/>
    <property type="match status" value="2"/>
</dbReference>
<proteinExistence type="inferred from homology"/>
<dbReference type="AlphaFoldDB" id="A0A2T9YMK9"/>
<dbReference type="SUPFAM" id="SSF47954">
    <property type="entry name" value="Cyclin-like"/>
    <property type="match status" value="2"/>
</dbReference>
<evidence type="ECO:0000313" key="6">
    <source>
        <dbReference type="Proteomes" id="UP000245383"/>
    </source>
</evidence>
<dbReference type="Pfam" id="PF00134">
    <property type="entry name" value="Cyclin_N"/>
    <property type="match status" value="1"/>
</dbReference>
<comment type="similarity">
    <text evidence="2">Belongs to the cyclin family.</text>
</comment>
<feature type="domain" description="Cyclin-like" evidence="3">
    <location>
        <begin position="82"/>
        <end position="164"/>
    </location>
</feature>
<dbReference type="EMBL" id="MBFR01000748">
    <property type="protein sequence ID" value="PVU85997.1"/>
    <property type="molecule type" value="Genomic_DNA"/>
</dbReference>
<evidence type="ECO:0000256" key="1">
    <source>
        <dbReference type="ARBA" id="ARBA00023127"/>
    </source>
</evidence>
<dbReference type="SMART" id="SM00385">
    <property type="entry name" value="CYCLIN"/>
    <property type="match status" value="1"/>
</dbReference>
<dbReference type="Proteomes" id="UP000245383">
    <property type="component" value="Unassembled WGS sequence"/>
</dbReference>
<evidence type="ECO:0000259" key="3">
    <source>
        <dbReference type="SMART" id="SM00385"/>
    </source>
</evidence>
<dbReference type="CDD" id="cd20525">
    <property type="entry name" value="CYCLIN_CCNH_rpt2"/>
    <property type="match status" value="1"/>
</dbReference>
<dbReference type="GO" id="GO:0006357">
    <property type="term" value="P:regulation of transcription by RNA polymerase II"/>
    <property type="evidence" value="ECO:0007669"/>
    <property type="project" value="InterPro"/>
</dbReference>
<accession>A0A2T9YMK9</accession>
<name>A0A2T9YMK9_9FUNG</name>
<dbReference type="InterPro" id="IPR043198">
    <property type="entry name" value="Cyclin/Ssn8"/>
</dbReference>
<dbReference type="InterPro" id="IPR031658">
    <property type="entry name" value="Cyclin_C_2"/>
</dbReference>
<dbReference type="InterPro" id="IPR013763">
    <property type="entry name" value="Cyclin-like_dom"/>
</dbReference>
<dbReference type="PANTHER" id="PTHR10026">
    <property type="entry name" value="CYCLIN"/>
    <property type="match status" value="1"/>
</dbReference>
<protein>
    <recommendedName>
        <fullName evidence="3">Cyclin-like domain-containing protein</fullName>
    </recommendedName>
</protein>
<keyword evidence="1 2" id="KW-0195">Cyclin</keyword>
<gene>
    <name evidence="5" type="ORF">BB561_003206</name>
    <name evidence="4" type="ORF">BB561_006843</name>
</gene>